<dbReference type="PANTHER" id="PTHR45724:SF27">
    <property type="entry name" value="AQUAPORIN NIP2-1-RELATED"/>
    <property type="match status" value="1"/>
</dbReference>
<evidence type="ECO:0000256" key="5">
    <source>
        <dbReference type="ARBA" id="ARBA00023136"/>
    </source>
</evidence>
<dbReference type="EMBL" id="JAVRHZ010000001">
    <property type="protein sequence ID" value="MDT0555070.1"/>
    <property type="molecule type" value="Genomic_DNA"/>
</dbReference>
<feature type="transmembrane region" description="Helical" evidence="7">
    <location>
        <begin position="82"/>
        <end position="102"/>
    </location>
</feature>
<dbReference type="Gene3D" id="1.20.1080.10">
    <property type="entry name" value="Glycerol uptake facilitator protein"/>
    <property type="match status" value="1"/>
</dbReference>
<feature type="transmembrane region" description="Helical" evidence="7">
    <location>
        <begin position="114"/>
        <end position="137"/>
    </location>
</feature>
<dbReference type="SUPFAM" id="SSF81338">
    <property type="entry name" value="Aquaporin-like"/>
    <property type="match status" value="1"/>
</dbReference>
<dbReference type="InterPro" id="IPR034294">
    <property type="entry name" value="Aquaporin_transptr"/>
</dbReference>
<feature type="transmembrane region" description="Helical" evidence="7">
    <location>
        <begin position="144"/>
        <end position="169"/>
    </location>
</feature>
<keyword evidence="5 7" id="KW-0472">Membrane</keyword>
<evidence type="ECO:0000256" key="1">
    <source>
        <dbReference type="ARBA" id="ARBA00004141"/>
    </source>
</evidence>
<evidence type="ECO:0000256" key="3">
    <source>
        <dbReference type="ARBA" id="ARBA00022692"/>
    </source>
</evidence>
<comment type="caution">
    <text evidence="8">The sequence shown here is derived from an EMBL/GenBank/DDBJ whole genome shotgun (WGS) entry which is preliminary data.</text>
</comment>
<gene>
    <name evidence="8" type="ORF">RM538_03580</name>
</gene>
<name>A0ABU2YCT7_9FLAO</name>
<protein>
    <submittedName>
        <fullName evidence="8">MIP family channel protein</fullName>
    </submittedName>
</protein>
<organism evidence="8 9">
    <name type="scientific">Patiriisocius hiemis</name>
    <dbReference type="NCBI Taxonomy" id="3075604"/>
    <lineage>
        <taxon>Bacteria</taxon>
        <taxon>Pseudomonadati</taxon>
        <taxon>Bacteroidota</taxon>
        <taxon>Flavobacteriia</taxon>
        <taxon>Flavobacteriales</taxon>
        <taxon>Flavobacteriaceae</taxon>
        <taxon>Patiriisocius</taxon>
    </lineage>
</organism>
<dbReference type="InterPro" id="IPR023271">
    <property type="entry name" value="Aquaporin-like"/>
</dbReference>
<comment type="subcellular location">
    <subcellularLocation>
        <location evidence="1">Membrane</location>
        <topology evidence="1">Multi-pass membrane protein</topology>
    </subcellularLocation>
</comment>
<keyword evidence="3 6" id="KW-0812">Transmembrane</keyword>
<dbReference type="PANTHER" id="PTHR45724">
    <property type="entry name" value="AQUAPORIN NIP2-1"/>
    <property type="match status" value="1"/>
</dbReference>
<dbReference type="InterPro" id="IPR000425">
    <property type="entry name" value="MIP"/>
</dbReference>
<comment type="similarity">
    <text evidence="6">Belongs to the MIP/aquaporin (TC 1.A.8) family.</text>
</comment>
<evidence type="ECO:0000256" key="7">
    <source>
        <dbReference type="SAM" id="Phobius"/>
    </source>
</evidence>
<feature type="transmembrane region" description="Helical" evidence="7">
    <location>
        <begin position="5"/>
        <end position="24"/>
    </location>
</feature>
<dbReference type="InterPro" id="IPR022357">
    <property type="entry name" value="MIP_CS"/>
</dbReference>
<evidence type="ECO:0000256" key="6">
    <source>
        <dbReference type="RuleBase" id="RU000477"/>
    </source>
</evidence>
<dbReference type="NCBIfam" id="TIGR00861">
    <property type="entry name" value="MIP"/>
    <property type="match status" value="1"/>
</dbReference>
<dbReference type="Proteomes" id="UP001254488">
    <property type="component" value="Unassembled WGS sequence"/>
</dbReference>
<dbReference type="PROSITE" id="PS00221">
    <property type="entry name" value="MIP"/>
    <property type="match status" value="1"/>
</dbReference>
<dbReference type="PRINTS" id="PR00783">
    <property type="entry name" value="MINTRINSICP"/>
</dbReference>
<dbReference type="Pfam" id="PF00230">
    <property type="entry name" value="MIP"/>
    <property type="match status" value="1"/>
</dbReference>
<accession>A0ABU2YCT7</accession>
<keyword evidence="2 6" id="KW-0813">Transport</keyword>
<evidence type="ECO:0000313" key="8">
    <source>
        <dbReference type="EMBL" id="MDT0555070.1"/>
    </source>
</evidence>
<dbReference type="RefSeq" id="WP_311332022.1">
    <property type="nucleotide sequence ID" value="NZ_JAVRHZ010000001.1"/>
</dbReference>
<reference evidence="8 9" key="1">
    <citation type="submission" date="2023-09" db="EMBL/GenBank/DDBJ databases">
        <authorList>
            <person name="Rey-Velasco X."/>
        </authorList>
    </citation>
    <scope>NUCLEOTIDE SEQUENCE [LARGE SCALE GENOMIC DNA]</scope>
    <source>
        <strain evidence="8 9">W242</strain>
    </source>
</reference>
<keyword evidence="9" id="KW-1185">Reference proteome</keyword>
<proteinExistence type="inferred from homology"/>
<keyword evidence="4 7" id="KW-1133">Transmembrane helix</keyword>
<feature type="transmembrane region" description="Helical" evidence="7">
    <location>
        <begin position="36"/>
        <end position="53"/>
    </location>
</feature>
<feature type="transmembrane region" description="Helical" evidence="7">
    <location>
        <begin position="189"/>
        <end position="210"/>
    </location>
</feature>
<evidence type="ECO:0000256" key="2">
    <source>
        <dbReference type="ARBA" id="ARBA00022448"/>
    </source>
</evidence>
<evidence type="ECO:0000313" key="9">
    <source>
        <dbReference type="Proteomes" id="UP001254488"/>
    </source>
</evidence>
<sequence length="219" mass="23286">MKRYIAELIGTFALVFCGTGAIIINEFTEGVVSHPGVAVTFGLIVMAMIYAFGDISGAHINPAVTIAFAFAKKFPWKEVPKYVIAQTIGAIAASALLLFLFPENELLGTTLPQLSVFKVFIFEIILTFFLMLVIINVSTGAKEIGIIAGIAIGSVVLLEALFAGPITGASMNPARSIAPALVSGHLEHLWIYILAPIIGALLAVISCRLVKDDNCCDDC</sequence>
<evidence type="ECO:0000256" key="4">
    <source>
        <dbReference type="ARBA" id="ARBA00022989"/>
    </source>
</evidence>